<sequence length="3048" mass="339428">MNSETMQINLIENSDDAAVEALRLTLRTHQSVWGTFVPGMGTVPIPIVDLCAAVASLSAPKMALLSHLLLRKLFFTSKRENEITYAESWIAKMKDNSEFVLDRAEKVNATDFSLADHMGETLDLLALDLLALIYAGKESFTTKPQLQLKLETAAAKDPDRDAKLASLLRAVKNYSCDVQELFAPLASSPIVFEQIVLRTAPAVWIHKISQRSNASVCAAFEELFGQNAEPQSWMLQMLPDVLNIIDAVGRESRSATVEGALTKLAQIIIIGNEPEKAFLFLTSLPSAWLCSNDSRELLDYAKCWIATDSAKWIRLYTESRCCLEPILSEGIHSQSQVEELLSHNGGTSFWNASFSVKSNIAALGATIAATQSNECEPFVKLMKKENWCRDPSSPRSKQLRERSCEIAIPLLTNPNFLEIISHVPEYLLYLSSHDKETVERKIRESFVTLTQSIGSKEASIRIVEQITTSKVLVELGLTVPDAFLEYLDEVRHQQQRLRKSELSVKWLKELKCPLASPLLQPVLDRLIDLNNFVSPLLRVSEINEAAEVLEALVGRDLPSELYTLAFKRCLLFLPANSLLESDAHVRTMNAIQACWENLRTSTNLPAIDVNHMNGTFYEDVAFLRTRGAQKLGDQLSENILVSGLTTMARLLSSHPLRDESVDAFLSGDSAVSSEHKELWASCATYFPLMTTIADNMNLLSRDFDPIDARTSDDESMNYIFSCWAHIAPLKSALDASTTFKGVSEAFQGFFATTPNMLQSTVADEWNVCAKEIEELRKPVTTAGEDELNSKVYVTDSASLVRWKDSGERKLRLQYAVSELRDGITRGKRTITRNDALSFDEQKTIDFIQQVQINAVLRKSEWGKVLLDAWDAIAPLESLLTEMISYGFPIAHLGWDYTIPLFPSSWEIGLIQQKVQILKGSLVRWKASVWDACENAPRVRQLSWRDIGSRCSLATTVTTYTGDHLLWKDALDLIVGSVSSPSTAVVPTEHHVDFYEFDNTMDDAAKVTSAVIEAIRGDVTDVGVFLVDLTTTPIELDWIKARAEYWRGVYVFVLFRCTYRTHIVTDLIRLFEALSSKTERLVVLAESDVDFFPRAISSVDVMKQLPTVQLSMGDYLSNRSACRVIASNGTSAGKSEIARAASDTRIPLLDDYSAVHSIAARCNRHVLDADTVWLDVSQYMLVPLENSKEMGVASTLCSGPVTLALRLLLLFRDKELRVGSSVIRFDPETSFIIEQPVMHAGVIGTPTVAPLFRPFVTTETLIDCNNLEFSLECTNRHASIEEGIKALYFLSMSRDATTFNVVAFCKSALFPEGYEMEAFEWMQDLYRFTPKGDLMRPLFSNFHRMRVFLVELANLIHRDVHRQLGGSNKHYWAFAMMCIEQAAYISCLARVEGGASEISLAGLKEWGLQGLLLPSIEKGKDVYFWDTHFYDATAADAATKTMPRDLQDVLSKLVDSTKANAMTYQAYNLKTPAEHSKKLLKLLCGMRSDQERLPLFEQHMGDVSVTPTVFLRTIVFTAWNNAFVPLVMIGNPMRSDQERLPLFEQHMGDVSVTPTVFLRIIVFTAWNNAFVPLVMIGNPAEGKTYVVERIASVKEHLMHAQVTDRYYMQELGTVLVSLLKQELLARNLSTEVFVDRHGADTHLAGEMKSGHSSSIQCSHVVDSIARCCNNNSGGGNIIHFMKQLIDSLQESFPIIANLERPTGTLDANPTEFARESLKRLCELKLAFHSCSRKIMLHPSKLSSSSVLLSIDELALRAEGFQKDLQLIVGSGPVSLSTSTPATFGLTLDEWTTSSHLGVINDTVSKANSTDPLLDHDWRPLRLTLITNPHANEKLSLVESHGSLATCPVHPMPFTASSLAMCVTPLPYKEAEEYHEQLLRARIVVDTAIEDGTLDRMIAMILHSYACLQPLATTTQRDIIFCADALLAVKKLFHAAKIEFAGTALVHALGLILNVVFVARLETADKRMGMMSVLGSSAQWTELCTSLNSPLAMAEAAEQCSKWLVNAENFTVPRGIELESIRPYLIAMLICSVAQPPIPCAIVDEPGTGKTEAARLRRLTQATSEHGSDVRKSVIRVLYDEANLPQQSLANKALHQPLDDRRVAVTSLLNAPFDAPNMSRCVNIVNASFGDAHIAGLTKKYLERIDPQMRSDVVSACTELLRRPFFHRRDLIFFLRGVNGIVHETTDAMSGGDLVEGAMHGSERLLIAAAVANFDGDASMSADSVVSPQRAVVNVFQRHLKTSVAHEDLKLSTILTVDRGLTWTGAEYTSKRRFLALVDGSNDYSDIDCLLHHSKDEVRDAIKRHERLFFSSFADDQRPEGISTSVARFRGVFTEGQSVMMQNWEQHATPFLAVLNRQLSAQPGTNKPICVFPLASGTRKAEVKAETNLVVIVKADSLTRMLSQIRSRFETHFADVPIDHTVMKFLTRAVSYPSLPLSTIISPSSIRSASKEMILHDMRSGRKLCIGSFDLSDDRDLSPEEVRLLDDAKLRGVLLLGQIALDSEFRAISNCLEDNTHRSIALKVFYRHRMWCLDDATSVTDVCTLSRPWLIACSDNHGFHDVERKLIEWQPRELRYTKAPRYIDAMKISSQAAFEKTIKEEIESSHNPLLVVLSDLVDAEHIHFVRFLLAKLYNDALQAQTCSPFFVGILLRVQNSSYPIAFSPSWNVVRLPHLYATAHQKLAISLLRHAYCTTVASGPEKPVPEPLKHEYIHQCAQELIRKHTNGAVVNKWVPSASSGSTIHNSVAANFYSPTVTPEERADILKTVLTAHEALKKLVAIPASHAIRREWESDAGMTVPIACEKILSERSRSEASVAWRRSLDVLQYACYGFGLISLERATKAGALVAATNMVTNLSKKAYPSPHVWQFKASCSFNPWMLDYVISRAEAHKRHPRMSNTTIEATTSEINESALDHIFDMEMLHLFADDLRRRLRGTVAWVAATHTPALLDAWSKTLSFIYSSKPDQLTQWSVLRQAVALVYASLGNGASQFGVMLQKFCVPEPETPTVEVKTCKNAKCGAPIVVILVSEDFPSFAAARASVCDMCCCTTS</sequence>
<reference evidence="2" key="1">
    <citation type="submission" date="2015-09" db="EMBL/GenBank/DDBJ databases">
        <authorList>
            <consortium name="Pathogen Informatics"/>
        </authorList>
    </citation>
    <scope>NUCLEOTIDE SEQUENCE [LARGE SCALE GENOMIC DNA]</scope>
    <source>
        <strain evidence="2">Lake Konstanz</strain>
    </source>
</reference>
<dbReference type="VEuPathDB" id="TriTrypDB:BSAL_03390"/>
<evidence type="ECO:0000313" key="1">
    <source>
        <dbReference type="EMBL" id="CUE70233.1"/>
    </source>
</evidence>
<name>A0A0S4IP84_BODSA</name>
<protein>
    <submittedName>
        <fullName evidence="1">Uncharacterized protein</fullName>
    </submittedName>
</protein>
<accession>A0A0S4IP84</accession>
<keyword evidence="2" id="KW-1185">Reference proteome</keyword>
<dbReference type="OrthoDB" id="536211at2759"/>
<evidence type="ECO:0000313" key="2">
    <source>
        <dbReference type="Proteomes" id="UP000051952"/>
    </source>
</evidence>
<proteinExistence type="predicted"/>
<dbReference type="Proteomes" id="UP000051952">
    <property type="component" value="Unassembled WGS sequence"/>
</dbReference>
<dbReference type="EMBL" id="CYKH01000081">
    <property type="protein sequence ID" value="CUE70233.1"/>
    <property type="molecule type" value="Genomic_DNA"/>
</dbReference>
<gene>
    <name evidence="1" type="ORF">BSAL_03390</name>
</gene>
<organism evidence="1 2">
    <name type="scientific">Bodo saltans</name>
    <name type="common">Flagellated protozoan</name>
    <dbReference type="NCBI Taxonomy" id="75058"/>
    <lineage>
        <taxon>Eukaryota</taxon>
        <taxon>Discoba</taxon>
        <taxon>Euglenozoa</taxon>
        <taxon>Kinetoplastea</taxon>
        <taxon>Metakinetoplastina</taxon>
        <taxon>Eubodonida</taxon>
        <taxon>Bodonidae</taxon>
        <taxon>Bodo</taxon>
    </lineage>
</organism>